<organism evidence="2 3">
    <name type="scientific">Aquibacillus salsiterrae</name>
    <dbReference type="NCBI Taxonomy" id="2950439"/>
    <lineage>
        <taxon>Bacteria</taxon>
        <taxon>Bacillati</taxon>
        <taxon>Bacillota</taxon>
        <taxon>Bacilli</taxon>
        <taxon>Bacillales</taxon>
        <taxon>Bacillaceae</taxon>
        <taxon>Aquibacillus</taxon>
    </lineage>
</organism>
<dbReference type="AlphaFoldDB" id="A0A9X3WJM4"/>
<dbReference type="Proteomes" id="UP001145069">
    <property type="component" value="Unassembled WGS sequence"/>
</dbReference>
<evidence type="ECO:0000313" key="3">
    <source>
        <dbReference type="Proteomes" id="UP001145069"/>
    </source>
</evidence>
<proteinExistence type="predicted"/>
<comment type="caution">
    <text evidence="2">The sequence shown here is derived from an EMBL/GenBank/DDBJ whole genome shotgun (WGS) entry which is preliminary data.</text>
</comment>
<evidence type="ECO:0000259" key="1">
    <source>
        <dbReference type="Pfam" id="PF01609"/>
    </source>
</evidence>
<name>A0A9X3WJM4_9BACI</name>
<evidence type="ECO:0000313" key="2">
    <source>
        <dbReference type="EMBL" id="MDC3418619.1"/>
    </source>
</evidence>
<dbReference type="GO" id="GO:0004803">
    <property type="term" value="F:transposase activity"/>
    <property type="evidence" value="ECO:0007669"/>
    <property type="project" value="InterPro"/>
</dbReference>
<gene>
    <name evidence="2" type="ORF">NC799_17315</name>
</gene>
<keyword evidence="3" id="KW-1185">Reference proteome</keyword>
<dbReference type="Pfam" id="PF01609">
    <property type="entry name" value="DDE_Tnp_1"/>
    <property type="match status" value="1"/>
</dbReference>
<feature type="domain" description="Transposase IS4-like" evidence="1">
    <location>
        <begin position="12"/>
        <end position="96"/>
    </location>
</feature>
<dbReference type="EMBL" id="JAMQKC010000035">
    <property type="protein sequence ID" value="MDC3418619.1"/>
    <property type="molecule type" value="Genomic_DNA"/>
</dbReference>
<dbReference type="InterPro" id="IPR012337">
    <property type="entry name" value="RNaseH-like_sf"/>
</dbReference>
<reference evidence="2" key="1">
    <citation type="submission" date="2022-06" db="EMBL/GenBank/DDBJ databases">
        <title>Aquibacillus sp. a new bacterium isolated from soil saline samples.</title>
        <authorList>
            <person name="Galisteo C."/>
            <person name="De La Haba R."/>
            <person name="Sanchez-Porro C."/>
            <person name="Ventosa A."/>
        </authorList>
    </citation>
    <scope>NUCLEOTIDE SEQUENCE</scope>
    <source>
        <strain evidence="2">3ASR75-54</strain>
    </source>
</reference>
<dbReference type="PANTHER" id="PTHR33258:SF1">
    <property type="entry name" value="TRANSPOSASE INSL FOR INSERTION SEQUENCE ELEMENT IS186A-RELATED"/>
    <property type="match status" value="1"/>
</dbReference>
<dbReference type="SUPFAM" id="SSF53098">
    <property type="entry name" value="Ribonuclease H-like"/>
    <property type="match status" value="1"/>
</dbReference>
<dbReference type="GO" id="GO:0006313">
    <property type="term" value="P:DNA transposition"/>
    <property type="evidence" value="ECO:0007669"/>
    <property type="project" value="InterPro"/>
</dbReference>
<dbReference type="InterPro" id="IPR002559">
    <property type="entry name" value="Transposase_11"/>
</dbReference>
<dbReference type="PANTHER" id="PTHR33258">
    <property type="entry name" value="TRANSPOSASE INSL FOR INSERTION SEQUENCE ELEMENT IS186A-RELATED"/>
    <property type="match status" value="1"/>
</dbReference>
<dbReference type="Gene3D" id="3.90.350.10">
    <property type="entry name" value="Transposase Inhibitor Protein From Tn5, Chain A, domain 1"/>
    <property type="match status" value="1"/>
</dbReference>
<dbReference type="GO" id="GO:0003677">
    <property type="term" value="F:DNA binding"/>
    <property type="evidence" value="ECO:0007669"/>
    <property type="project" value="InterPro"/>
</dbReference>
<accession>A0A9X3WJM4</accession>
<dbReference type="RefSeq" id="WP_272447688.1">
    <property type="nucleotide sequence ID" value="NZ_JAMQKC010000035.1"/>
</dbReference>
<protein>
    <submittedName>
        <fullName evidence="2">Transposase</fullName>
    </submittedName>
</protein>
<sequence>MVQKLTKEQCQRREAFLQKKKQKGKPAQSASQRNAIQVLVTNVTQEHLEPQELYPLYSLRWQVELLFKTWKSLFEIDNVRAMKQERFECHLYGTLIRILLSSMMAFQCRYFLYQKHAMEGSEYKGIQQAKQSLPFLARAISTGLSLSSM</sequence>